<comment type="subcellular location">
    <subcellularLocation>
        <location evidence="1">Nucleus</location>
    </subcellularLocation>
</comment>
<dbReference type="InterPro" id="IPR038007">
    <property type="entry name" value="RBP-Jkappa_IPT"/>
</dbReference>
<evidence type="ECO:0000256" key="2">
    <source>
        <dbReference type="ARBA" id="ARBA00009704"/>
    </source>
</evidence>
<feature type="compositionally biased region" description="Polar residues" evidence="7">
    <location>
        <begin position="191"/>
        <end position="207"/>
    </location>
</feature>
<evidence type="ECO:0000313" key="11">
    <source>
        <dbReference type="Proteomes" id="UP000054324"/>
    </source>
</evidence>
<evidence type="ECO:0000256" key="6">
    <source>
        <dbReference type="ARBA" id="ARBA00023242"/>
    </source>
</evidence>
<evidence type="ECO:0000256" key="4">
    <source>
        <dbReference type="ARBA" id="ARBA00023125"/>
    </source>
</evidence>
<evidence type="ECO:0000256" key="3">
    <source>
        <dbReference type="ARBA" id="ARBA00023015"/>
    </source>
</evidence>
<dbReference type="STRING" id="6198.A0A075A5K5"/>
<dbReference type="InterPro" id="IPR008967">
    <property type="entry name" value="p53-like_TF_DNA-bd_sf"/>
</dbReference>
<proteinExistence type="inferred from homology"/>
<dbReference type="GO" id="GO:0001228">
    <property type="term" value="F:DNA-binding transcription activator activity, RNA polymerase II-specific"/>
    <property type="evidence" value="ECO:0007669"/>
    <property type="project" value="InterPro"/>
</dbReference>
<feature type="region of interest" description="Disordered" evidence="7">
    <location>
        <begin position="458"/>
        <end position="485"/>
    </location>
</feature>
<dbReference type="GO" id="GO:0005634">
    <property type="term" value="C:nucleus"/>
    <property type="evidence" value="ECO:0007669"/>
    <property type="project" value="UniProtKB-SubCell"/>
</dbReference>
<feature type="domain" description="Beta-trefoil DNA-binding" evidence="9">
    <location>
        <begin position="811"/>
        <end position="960"/>
    </location>
</feature>
<dbReference type="RefSeq" id="XP_009162553.1">
    <property type="nucleotide sequence ID" value="XM_009164289.1"/>
</dbReference>
<dbReference type="SMART" id="SM01267">
    <property type="entry name" value="LAG1_DNAbind"/>
    <property type="match status" value="1"/>
</dbReference>
<dbReference type="InterPro" id="IPR040159">
    <property type="entry name" value="CLS_fam"/>
</dbReference>
<keyword evidence="11" id="KW-1185">Reference proteome</keyword>
<feature type="compositionally biased region" description="Polar residues" evidence="7">
    <location>
        <begin position="1120"/>
        <end position="1155"/>
    </location>
</feature>
<dbReference type="Gene3D" id="2.60.40.1450">
    <property type="entry name" value="LAG1, DNA binding domain"/>
    <property type="match status" value="1"/>
</dbReference>
<dbReference type="CTD" id="20314673"/>
<evidence type="ECO:0000259" key="8">
    <source>
        <dbReference type="SMART" id="SM01267"/>
    </source>
</evidence>
<evidence type="ECO:0000256" key="7">
    <source>
        <dbReference type="SAM" id="MobiDB-lite"/>
    </source>
</evidence>
<dbReference type="InterPro" id="IPR014756">
    <property type="entry name" value="Ig_E-set"/>
</dbReference>
<feature type="compositionally biased region" description="Basic and acidic residues" evidence="7">
    <location>
        <begin position="389"/>
        <end position="402"/>
    </location>
</feature>
<reference evidence="10 11" key="1">
    <citation type="submission" date="2013-11" db="EMBL/GenBank/DDBJ databases">
        <title>Opisthorchis viverrini - life in the bile duct.</title>
        <authorList>
            <person name="Young N.D."/>
            <person name="Nagarajan N."/>
            <person name="Lin S.J."/>
            <person name="Korhonen P.K."/>
            <person name="Jex A.R."/>
            <person name="Hall R.S."/>
            <person name="Safavi-Hemami H."/>
            <person name="Kaewkong W."/>
            <person name="Bertrand D."/>
            <person name="Gao S."/>
            <person name="Seet Q."/>
            <person name="Wongkham S."/>
            <person name="Teh B.T."/>
            <person name="Wongkham C."/>
            <person name="Intapan P.M."/>
            <person name="Maleewong W."/>
            <person name="Yang X."/>
            <person name="Hu M."/>
            <person name="Wang Z."/>
            <person name="Hofmann A."/>
            <person name="Sternberg P.W."/>
            <person name="Tan P."/>
            <person name="Wang J."/>
            <person name="Gasser R.B."/>
        </authorList>
    </citation>
    <scope>NUCLEOTIDE SEQUENCE [LARGE SCALE GENOMIC DNA]</scope>
</reference>
<dbReference type="SMART" id="SM01268">
    <property type="entry name" value="BTD"/>
    <property type="match status" value="1"/>
</dbReference>
<feature type="region of interest" description="Disordered" evidence="7">
    <location>
        <begin position="170"/>
        <end position="217"/>
    </location>
</feature>
<feature type="region of interest" description="Disordered" evidence="7">
    <location>
        <begin position="665"/>
        <end position="694"/>
    </location>
</feature>
<dbReference type="Gene3D" id="2.60.40.10">
    <property type="entry name" value="Immunoglobulins"/>
    <property type="match status" value="1"/>
</dbReference>
<keyword evidence="6" id="KW-0539">Nucleus</keyword>
<dbReference type="EMBL" id="KL596623">
    <property type="protein sequence ID" value="KER33587.1"/>
    <property type="molecule type" value="Genomic_DNA"/>
</dbReference>
<dbReference type="KEGG" id="ovi:T265_00485"/>
<sequence>MNVTKGQLFFDTTYKVHGNSEQPIHCFAHFGTHLEHNQCDSNKGDDSYDNSAACERDRGNQWSGQLRAYRLSSVEFLTLFRCHICTRCVRLHTTDTSSMPSSTMSGFTYRTGVCQEDAFRSLLETDLFGSGPPEVAEKENMRAKIMLDSCSELLRSEEVLTCKVEPPATFSPAKLNNSTSNNNNNNDTEHQQCPSNGQTESTQQSPADSRFGPGTLTQQTMSADIGQLFNPGVPYPCGHPSSVNPASPIFPPPPNSTNHTSGLPVAVGSSAAVAAAAALYPAAAVAAAAAVAQSLTSSTTVHEQLYYSSKPSTGTRSSGQEEFTSANLSAQPTHSTLYNLQSSGNSLEGCGNGSSRLDYSFYQPYLSLANRTHEKTSYGPNFDSAFSHPEPKTNTHLRDSTENGRISEPTGRTSVMELATNASAHLEQLINQNALDLHFTRTSLPHYSSGAFTSVQHPSDLYGQMHSSPSSSSLQQQHSQQPLTPAASYSQLLQSPQVFSSLHKTAFNSQTCLPDTALDIPNGRSHINRATADDTAISSTNALLTQSDTTFGDHNLMKEEHVPSTSNKFPDLSQMNRVPSSLSYSHLPRSDLSTEHTNFDEAVHVEPLGALTRQMMTAYLADRRDQVLVILHAKVAQKSYGTEKRFFCPPPCVYLRGEGWGITPDKQMSLSDGANSGELESGSDQRSGHEIPSCSTLPQVSYPCLVPSASGQMSGASSALGSSDASQLLAFMGIGGTSSPQEMVQLNLDRGRDYSNAKTLFISDSDKRKYFMLMLKMFYPSGRDLGQFHSRRIKVISKPSKKKQSLKNTDLCIASGTKVALFNRLRSQTVSTRYLHVEDASFHASSSRWGAFTINLLADDEGEAEQFTVQDGYIHYGHTVKLVCSETGMALPRLIVRKVDKTTVLLDADDPVSQLHKCAFHLKDTDRMYLCLSQDKIVQLPAAACEDNPNREIINDSAAWTIISTDRAEYRWFEPSRLTISDLRPSQLPLITTPVTPVPLVRDMRVNGGGDVAMVELVGENFSPRLQVWFGDVPAQTFYRCEELLLCFVPDISEFFQDWKYIQQALEVPISLVRHDGLIYSSGLTFTYHPESGPRQHCQPALDIIKAVTLAAAAAAASKLSPNKSTDTQPSDGHSNRGSADRNATNMYTTGGTQLSLDRTSNITCPADSQSYLTPGASDPAVNAYGEGTTMGRASFHPEDTITMFSRGSCNPMLSSSLGPRSESAVNFFIKETTHKVAENSSTAHDRFCPSWGSSGRRSLRVSVNLMFHLNPNCTVFEKYTHLQINLVFTRDSIESLVYDVLQLNVLHTGRLMIQLARYSNF</sequence>
<protein>
    <recommendedName>
        <fullName evidence="12">Recombining binding protein suppressor of hairless</fullName>
    </recommendedName>
</protein>
<comment type="similarity">
    <text evidence="2">Belongs to the Su(H) family.</text>
</comment>
<dbReference type="InterPro" id="IPR015350">
    <property type="entry name" value="Beta-trefoil_DNA-bd_dom"/>
</dbReference>
<accession>A0A075A5K5</accession>
<dbReference type="InterPro" id="IPR013783">
    <property type="entry name" value="Ig-like_fold"/>
</dbReference>
<dbReference type="Pfam" id="PF09270">
    <property type="entry name" value="BTD"/>
    <property type="match status" value="1"/>
</dbReference>
<feature type="region of interest" description="Disordered" evidence="7">
    <location>
        <begin position="1119"/>
        <end position="1155"/>
    </location>
</feature>
<dbReference type="GO" id="GO:0000978">
    <property type="term" value="F:RNA polymerase II cis-regulatory region sequence-specific DNA binding"/>
    <property type="evidence" value="ECO:0007669"/>
    <property type="project" value="InterPro"/>
</dbReference>
<dbReference type="InterPro" id="IPR015351">
    <property type="entry name" value="RBP-J/Cbf11/Cbf12_DNA-bd"/>
</dbReference>
<dbReference type="SUPFAM" id="SSF49417">
    <property type="entry name" value="p53-like transcription factors"/>
    <property type="match status" value="2"/>
</dbReference>
<evidence type="ECO:0000256" key="1">
    <source>
        <dbReference type="ARBA" id="ARBA00004123"/>
    </source>
</evidence>
<feature type="region of interest" description="Disordered" evidence="7">
    <location>
        <begin position="309"/>
        <end position="330"/>
    </location>
</feature>
<dbReference type="PANTHER" id="PTHR10665">
    <property type="entry name" value="RECOMBINING BINDING PROTEIN SUPPRESSOR OF HAIRLESS"/>
    <property type="match status" value="1"/>
</dbReference>
<dbReference type="SUPFAM" id="SSF81296">
    <property type="entry name" value="E set domains"/>
    <property type="match status" value="1"/>
</dbReference>
<feature type="region of interest" description="Disordered" evidence="7">
    <location>
        <begin position="384"/>
        <end position="409"/>
    </location>
</feature>
<dbReference type="GeneID" id="20314673"/>
<dbReference type="OrthoDB" id="5600360at2759"/>
<gene>
    <name evidence="10" type="ORF">T265_00485</name>
</gene>
<feature type="compositionally biased region" description="Low complexity" evidence="7">
    <location>
        <begin position="176"/>
        <end position="186"/>
    </location>
</feature>
<feature type="compositionally biased region" description="Low complexity" evidence="7">
    <location>
        <begin position="466"/>
        <end position="483"/>
    </location>
</feature>
<dbReference type="Pfam" id="PF09271">
    <property type="entry name" value="LAG1-DNAbind"/>
    <property type="match status" value="1"/>
</dbReference>
<dbReference type="InterPro" id="IPR036358">
    <property type="entry name" value="BTD_sf"/>
</dbReference>
<keyword evidence="3" id="KW-0805">Transcription regulation</keyword>
<evidence type="ECO:0000259" key="9">
    <source>
        <dbReference type="SMART" id="SM01268"/>
    </source>
</evidence>
<feature type="domain" description="RBP-J/Cbf11/Cbf12 DNA binding" evidence="8">
    <location>
        <begin position="627"/>
        <end position="810"/>
    </location>
</feature>
<organism evidence="10 11">
    <name type="scientific">Opisthorchis viverrini</name>
    <name type="common">Southeast Asian liver fluke</name>
    <dbReference type="NCBI Taxonomy" id="6198"/>
    <lineage>
        <taxon>Eukaryota</taxon>
        <taxon>Metazoa</taxon>
        <taxon>Spiralia</taxon>
        <taxon>Lophotrochozoa</taxon>
        <taxon>Platyhelminthes</taxon>
        <taxon>Trematoda</taxon>
        <taxon>Digenea</taxon>
        <taxon>Opisthorchiida</taxon>
        <taxon>Opisthorchiata</taxon>
        <taxon>Opisthorchiidae</taxon>
        <taxon>Opisthorchis</taxon>
    </lineage>
</organism>
<dbReference type="Gene3D" id="2.80.10.50">
    <property type="match status" value="1"/>
</dbReference>
<dbReference type="SUPFAM" id="SSF110217">
    <property type="entry name" value="DNA-binding protein LAG-1 (CSL)"/>
    <property type="match status" value="1"/>
</dbReference>
<keyword evidence="5" id="KW-0804">Transcription</keyword>
<evidence type="ECO:0008006" key="12">
    <source>
        <dbReference type="Google" id="ProtNLM"/>
    </source>
</evidence>
<dbReference type="Proteomes" id="UP000054324">
    <property type="component" value="Unassembled WGS sequence"/>
</dbReference>
<dbReference type="Pfam" id="PF20144">
    <property type="entry name" value="TIG_SUH"/>
    <property type="match status" value="1"/>
</dbReference>
<evidence type="ECO:0000313" key="10">
    <source>
        <dbReference type="EMBL" id="KER33587.1"/>
    </source>
</evidence>
<dbReference type="FunFam" id="2.80.10.50:FF:000003">
    <property type="entry name" value="recombining binding protein suppressor of hairless"/>
    <property type="match status" value="1"/>
</dbReference>
<keyword evidence="4" id="KW-0238">DNA-binding</keyword>
<name>A0A075A5K5_OPIVI</name>
<dbReference type="InterPro" id="IPR037095">
    <property type="entry name" value="RBP-J/Cbf11_DNA-bd_sf"/>
</dbReference>
<evidence type="ECO:0000256" key="5">
    <source>
        <dbReference type="ARBA" id="ARBA00023163"/>
    </source>
</evidence>